<dbReference type="InterPro" id="IPR058532">
    <property type="entry name" value="YjbR/MT2646/Rv2570-like"/>
</dbReference>
<dbReference type="RefSeq" id="WP_318352437.1">
    <property type="nucleotide sequence ID" value="NZ_JAWQEV010000001.1"/>
</dbReference>
<dbReference type="Pfam" id="PF04237">
    <property type="entry name" value="YjbR"/>
    <property type="match status" value="1"/>
</dbReference>
<dbReference type="GO" id="GO:0003677">
    <property type="term" value="F:DNA binding"/>
    <property type="evidence" value="ECO:0007669"/>
    <property type="project" value="UniProtKB-KW"/>
</dbReference>
<evidence type="ECO:0000313" key="1">
    <source>
        <dbReference type="EMBL" id="MDW4571924.1"/>
    </source>
</evidence>
<dbReference type="InterPro" id="IPR038056">
    <property type="entry name" value="YjbR-like_sf"/>
</dbReference>
<protein>
    <submittedName>
        <fullName evidence="1">MmcQ/YjbR family DNA-binding protein</fullName>
    </submittedName>
</protein>
<name>A0ABU4H1Z8_9MICO</name>
<reference evidence="1 2" key="1">
    <citation type="submission" date="2023-11" db="EMBL/GenBank/DDBJ databases">
        <title>Draft genome sequence of Microbacterium arthrosphaerae JCM 30492.</title>
        <authorList>
            <person name="Zhang G."/>
            <person name="Ding Y."/>
        </authorList>
    </citation>
    <scope>NUCLEOTIDE SEQUENCE [LARGE SCALE GENOMIC DNA]</scope>
    <source>
        <strain evidence="1 2">JCM 30492</strain>
    </source>
</reference>
<comment type="caution">
    <text evidence="1">The sequence shown here is derived from an EMBL/GenBank/DDBJ whole genome shotgun (WGS) entry which is preliminary data.</text>
</comment>
<accession>A0ABU4H1Z8</accession>
<gene>
    <name evidence="1" type="ORF">R8Z58_03940</name>
</gene>
<keyword evidence="2" id="KW-1185">Reference proteome</keyword>
<sequence length="136" mass="14752">MDGDAARAHPMWFPPEHPLVERVRGICLPYPEAVEAISHGRCTFRAGKRQFAIVGVAAQPAVLFIPDESERPVLLERDDVFVPPYEGAYGWLALRVEAGAGDWSLLAELVDTSYRRVALQRQLRALDAGGAGAGGA</sequence>
<dbReference type="Gene3D" id="3.90.1150.30">
    <property type="match status" value="1"/>
</dbReference>
<keyword evidence="1" id="KW-0238">DNA-binding</keyword>
<dbReference type="Proteomes" id="UP001283109">
    <property type="component" value="Unassembled WGS sequence"/>
</dbReference>
<organism evidence="1 2">
    <name type="scientific">Microbacterium arthrosphaerae</name>
    <dbReference type="NCBI Taxonomy" id="792652"/>
    <lineage>
        <taxon>Bacteria</taxon>
        <taxon>Bacillati</taxon>
        <taxon>Actinomycetota</taxon>
        <taxon>Actinomycetes</taxon>
        <taxon>Micrococcales</taxon>
        <taxon>Microbacteriaceae</taxon>
        <taxon>Microbacterium</taxon>
    </lineage>
</organism>
<proteinExistence type="predicted"/>
<dbReference type="SUPFAM" id="SSF142906">
    <property type="entry name" value="YjbR-like"/>
    <property type="match status" value="1"/>
</dbReference>
<evidence type="ECO:0000313" key="2">
    <source>
        <dbReference type="Proteomes" id="UP001283109"/>
    </source>
</evidence>
<dbReference type="EMBL" id="JAWQEV010000001">
    <property type="protein sequence ID" value="MDW4571924.1"/>
    <property type="molecule type" value="Genomic_DNA"/>
</dbReference>